<dbReference type="AlphaFoldDB" id="A0A6S6R2H3"/>
<organism evidence="1 2">
    <name type="scientific">Anaerocolumna cellulosilytica</name>
    <dbReference type="NCBI Taxonomy" id="433286"/>
    <lineage>
        <taxon>Bacteria</taxon>
        <taxon>Bacillati</taxon>
        <taxon>Bacillota</taxon>
        <taxon>Clostridia</taxon>
        <taxon>Lachnospirales</taxon>
        <taxon>Lachnospiraceae</taxon>
        <taxon>Anaerocolumna</taxon>
    </lineage>
</organism>
<evidence type="ECO:0000313" key="2">
    <source>
        <dbReference type="Proteomes" id="UP000515561"/>
    </source>
</evidence>
<dbReference type="RefSeq" id="WP_184090480.1">
    <property type="nucleotide sequence ID" value="NZ_AP023367.1"/>
</dbReference>
<sequence>MNKYDEPLDLNSENSLSLIIEQIQPNTSILEFGPAMGRMTKYLSHNLNCDVYIVEIDNEAYDYVMNFAKDGILGDIENYNWFEKFRNLKFDYIIFADVLEHLVQPNKVLAKASELLRHDGRIMVSVPNIAYNAVIIDLINNKFKYRNTGILDSTHLRFFTYESFETFFNDAGLIIEKEKVVHLNLEHSGFNNNYQSIPREQALFLKNREFADAYQYVITVIKESYYNENKDNITIQKAINTGFATMLASLYIDTGSGYNEKEKVQQKYRINKENTFLITFILENYNEINQLRIDLCDDICTLENINVISDDGDLEVIINGMLVDNKYHFVNETARVYVNNPNGNNINKIEISGIINTPEIKDIKVVYNKILNEIKNNNIRLETILLDKQSEILEACKMYEDKMCVINELNHNVRTKQEEINKLNQELKTKQEEINKQSQELKTKQDEINLLNQELIYKQNEVIENVTKIQHRDIEIENNAKAIDEYRLCTELMQNELNLKNNEIESLRMEIDNMVNSLSWRVTKPFRKFRK</sequence>
<dbReference type="InterPro" id="IPR029063">
    <property type="entry name" value="SAM-dependent_MTases_sf"/>
</dbReference>
<dbReference type="SUPFAM" id="SSF53335">
    <property type="entry name" value="S-adenosyl-L-methionine-dependent methyltransferases"/>
    <property type="match status" value="1"/>
</dbReference>
<dbReference type="EMBL" id="AP023367">
    <property type="protein sequence ID" value="BCJ93381.1"/>
    <property type="molecule type" value="Genomic_DNA"/>
</dbReference>
<accession>A0A6S6R2H3</accession>
<keyword evidence="2" id="KW-1185">Reference proteome</keyword>
<dbReference type="Proteomes" id="UP000515561">
    <property type="component" value="Chromosome"/>
</dbReference>
<reference evidence="1 2" key="1">
    <citation type="journal article" date="2016" name="Int. J. Syst. Evol. Microbiol.">
        <title>Descriptions of Anaerotaenia torta gen. nov., sp. nov. and Anaerocolumna cellulosilytica gen. nov., sp. nov. isolated from a methanogenic reactor of cattle waste.</title>
        <authorList>
            <person name="Uek A."/>
            <person name="Ohtaki Y."/>
            <person name="Kaku N."/>
            <person name="Ueki K."/>
        </authorList>
    </citation>
    <scope>NUCLEOTIDE SEQUENCE [LARGE SCALE GENOMIC DNA]</scope>
    <source>
        <strain evidence="1 2">SN021</strain>
    </source>
</reference>
<name>A0A6S6R2H3_9FIRM</name>
<gene>
    <name evidence="1" type="ORF">acsn021_09500</name>
</gene>
<protein>
    <submittedName>
        <fullName evidence="1">Uncharacterized protein</fullName>
    </submittedName>
</protein>
<dbReference type="PANTHER" id="PTHR43861">
    <property type="entry name" value="TRANS-ACONITATE 2-METHYLTRANSFERASE-RELATED"/>
    <property type="match status" value="1"/>
</dbReference>
<evidence type="ECO:0000313" key="1">
    <source>
        <dbReference type="EMBL" id="BCJ93381.1"/>
    </source>
</evidence>
<dbReference type="CDD" id="cd02440">
    <property type="entry name" value="AdoMet_MTases"/>
    <property type="match status" value="1"/>
</dbReference>
<dbReference type="Gene3D" id="3.40.50.150">
    <property type="entry name" value="Vaccinia Virus protein VP39"/>
    <property type="match status" value="1"/>
</dbReference>
<dbReference type="KEGG" id="acel:acsn021_09500"/>
<proteinExistence type="predicted"/>
<dbReference type="Pfam" id="PF13489">
    <property type="entry name" value="Methyltransf_23"/>
    <property type="match status" value="1"/>
</dbReference>